<gene>
    <name evidence="2" type="ORF">Fcan01_16028</name>
</gene>
<organism evidence="2 3">
    <name type="scientific">Folsomia candida</name>
    <name type="common">Springtail</name>
    <dbReference type="NCBI Taxonomy" id="158441"/>
    <lineage>
        <taxon>Eukaryota</taxon>
        <taxon>Metazoa</taxon>
        <taxon>Ecdysozoa</taxon>
        <taxon>Arthropoda</taxon>
        <taxon>Hexapoda</taxon>
        <taxon>Collembola</taxon>
        <taxon>Entomobryomorpha</taxon>
        <taxon>Isotomoidea</taxon>
        <taxon>Isotomidae</taxon>
        <taxon>Proisotominae</taxon>
        <taxon>Folsomia</taxon>
    </lineage>
</organism>
<evidence type="ECO:0000256" key="1">
    <source>
        <dbReference type="SAM" id="Phobius"/>
    </source>
</evidence>
<feature type="transmembrane region" description="Helical" evidence="1">
    <location>
        <begin position="75"/>
        <end position="94"/>
    </location>
</feature>
<keyword evidence="1" id="KW-1133">Transmembrane helix</keyword>
<dbReference type="AlphaFoldDB" id="A0A226DVW4"/>
<evidence type="ECO:0000313" key="3">
    <source>
        <dbReference type="Proteomes" id="UP000198287"/>
    </source>
</evidence>
<keyword evidence="3" id="KW-1185">Reference proteome</keyword>
<sequence length="396" mass="44852">MLTQVFRKYLVNCIKISYFLWFSPVVWNSARSKIEFVGEQKRRNVSQGQRVFFSLYVFGMVYHVVAGDAPADLKLQAMAIIPIFVVVLVLTWIWSRQISSLQLFNSLSKFEDYLVREYGNVIDWKNLVAAKISTRGMALLCQSLSTALIACPFLSFGFVLAKPCQPPFLGSMTSFWKGGVWSDSQIANYFTLPFALVDLWLGFSCSMGGGAFILLFFGVSVTCFLEYLDVLGRYLNLAPPSRLRLTAGIKLYRKIYIVERMLNDAFSAVVVPSLLLNAIGVQIFAGFVTISKHSLIPMPQFLLFLMIWSNSIVFNLLVTTLSSYVYGNSDRVIGKLGEMRGQLRFPFGRRLALKELKSYTRLKIKFGNNFFNGMTPLVNQNLAWNQTLSLMLLQQS</sequence>
<proteinExistence type="predicted"/>
<protein>
    <submittedName>
        <fullName evidence="2">CTD nuclear envelope phosphatase 1</fullName>
    </submittedName>
</protein>
<dbReference type="Proteomes" id="UP000198287">
    <property type="component" value="Unassembled WGS sequence"/>
</dbReference>
<comment type="caution">
    <text evidence="2">The sequence shown here is derived from an EMBL/GenBank/DDBJ whole genome shotgun (WGS) entry which is preliminary data.</text>
</comment>
<dbReference type="OrthoDB" id="8297494at2759"/>
<feature type="transmembrane region" description="Helical" evidence="1">
    <location>
        <begin position="139"/>
        <end position="161"/>
    </location>
</feature>
<feature type="transmembrane region" description="Helical" evidence="1">
    <location>
        <begin position="302"/>
        <end position="326"/>
    </location>
</feature>
<keyword evidence="1" id="KW-0472">Membrane</keyword>
<name>A0A226DVW4_FOLCA</name>
<feature type="transmembrane region" description="Helical" evidence="1">
    <location>
        <begin position="51"/>
        <end position="69"/>
    </location>
</feature>
<keyword evidence="1" id="KW-0812">Transmembrane</keyword>
<accession>A0A226DVW4</accession>
<feature type="transmembrane region" description="Helical" evidence="1">
    <location>
        <begin position="210"/>
        <end position="228"/>
    </location>
</feature>
<feature type="transmembrane region" description="Helical" evidence="1">
    <location>
        <begin position="265"/>
        <end position="290"/>
    </location>
</feature>
<evidence type="ECO:0000313" key="2">
    <source>
        <dbReference type="EMBL" id="OXA49220.1"/>
    </source>
</evidence>
<reference evidence="2 3" key="1">
    <citation type="submission" date="2015-12" db="EMBL/GenBank/DDBJ databases">
        <title>The genome of Folsomia candida.</title>
        <authorList>
            <person name="Faddeeva A."/>
            <person name="Derks M.F."/>
            <person name="Anvar Y."/>
            <person name="Smit S."/>
            <person name="Van Straalen N."/>
            <person name="Roelofs D."/>
        </authorList>
    </citation>
    <scope>NUCLEOTIDE SEQUENCE [LARGE SCALE GENOMIC DNA]</scope>
    <source>
        <strain evidence="2 3">VU population</strain>
        <tissue evidence="2">Whole body</tissue>
    </source>
</reference>
<dbReference type="EMBL" id="LNIX01000010">
    <property type="protein sequence ID" value="OXA49220.1"/>
    <property type="molecule type" value="Genomic_DNA"/>
</dbReference>